<dbReference type="STRING" id="360411.AC812_11505"/>
<gene>
    <name evidence="3" type="ORF">AC812_11505</name>
</gene>
<dbReference type="OrthoDB" id="1445093at2"/>
<dbReference type="InterPro" id="IPR013538">
    <property type="entry name" value="ASHA1/2-like_C"/>
</dbReference>
<evidence type="ECO:0000256" key="1">
    <source>
        <dbReference type="ARBA" id="ARBA00006817"/>
    </source>
</evidence>
<dbReference type="Proteomes" id="UP000050514">
    <property type="component" value="Unassembled WGS sequence"/>
</dbReference>
<dbReference type="Pfam" id="PF08327">
    <property type="entry name" value="AHSA1"/>
    <property type="match status" value="1"/>
</dbReference>
<keyword evidence="4" id="KW-1185">Reference proteome</keyword>
<dbReference type="AlphaFoldDB" id="A0A0P6X0T6"/>
<comment type="caution">
    <text evidence="3">The sequence shown here is derived from an EMBL/GenBank/DDBJ whole genome shotgun (WGS) entry which is preliminary data.</text>
</comment>
<dbReference type="Gene3D" id="3.30.530.20">
    <property type="match status" value="1"/>
</dbReference>
<name>A0A0P6X0T6_9CHLR</name>
<sequence>MKMSLKSTLQFTVEIPVYPERVYRAWLDSYEHGRFTGRAAEIQPETGGRFRALGGTVKSRLTRLVPHSLIEQSWQIEGLPLEEDSRISLTLQPTCTGCEVGLHHQGVPLEWGKTLLRWWEERYFRPLRTYFEEIVGDYVADMGDG</sequence>
<dbReference type="SUPFAM" id="SSF55961">
    <property type="entry name" value="Bet v1-like"/>
    <property type="match status" value="1"/>
</dbReference>
<evidence type="ECO:0000313" key="3">
    <source>
        <dbReference type="EMBL" id="KPL74446.1"/>
    </source>
</evidence>
<dbReference type="InterPro" id="IPR023393">
    <property type="entry name" value="START-like_dom_sf"/>
</dbReference>
<organism evidence="3 4">
    <name type="scientific">Bellilinea caldifistulae</name>
    <dbReference type="NCBI Taxonomy" id="360411"/>
    <lineage>
        <taxon>Bacteria</taxon>
        <taxon>Bacillati</taxon>
        <taxon>Chloroflexota</taxon>
        <taxon>Anaerolineae</taxon>
        <taxon>Anaerolineales</taxon>
        <taxon>Anaerolineaceae</taxon>
        <taxon>Bellilinea</taxon>
    </lineage>
</organism>
<accession>A0A0P6X0T6</accession>
<evidence type="ECO:0000313" key="4">
    <source>
        <dbReference type="Proteomes" id="UP000050514"/>
    </source>
</evidence>
<proteinExistence type="inferred from homology"/>
<comment type="similarity">
    <text evidence="1">Belongs to the AHA1 family.</text>
</comment>
<evidence type="ECO:0000259" key="2">
    <source>
        <dbReference type="Pfam" id="PF08327"/>
    </source>
</evidence>
<protein>
    <recommendedName>
        <fullName evidence="2">Activator of Hsp90 ATPase homologue 1/2-like C-terminal domain-containing protein</fullName>
    </recommendedName>
</protein>
<reference evidence="3 4" key="1">
    <citation type="submission" date="2015-07" db="EMBL/GenBank/DDBJ databases">
        <title>Draft genome of Bellilinea caldifistulae DSM 17877.</title>
        <authorList>
            <person name="Hemp J."/>
            <person name="Ward L.M."/>
            <person name="Pace L.A."/>
            <person name="Fischer W.W."/>
        </authorList>
    </citation>
    <scope>NUCLEOTIDE SEQUENCE [LARGE SCALE GENOMIC DNA]</scope>
    <source>
        <strain evidence="3 4">GOMI-1</strain>
    </source>
</reference>
<feature type="domain" description="Activator of Hsp90 ATPase homologue 1/2-like C-terminal" evidence="2">
    <location>
        <begin position="18"/>
        <end position="132"/>
    </location>
</feature>
<dbReference type="EMBL" id="LGHJ01000017">
    <property type="protein sequence ID" value="KPL74446.1"/>
    <property type="molecule type" value="Genomic_DNA"/>
</dbReference>